<evidence type="ECO:0000256" key="1">
    <source>
        <dbReference type="SAM" id="MobiDB-lite"/>
    </source>
</evidence>
<feature type="region of interest" description="Disordered" evidence="1">
    <location>
        <begin position="1"/>
        <end position="22"/>
    </location>
</feature>
<feature type="compositionally biased region" description="Basic and acidic residues" evidence="1">
    <location>
        <begin position="1209"/>
        <end position="1224"/>
    </location>
</feature>
<feature type="compositionally biased region" description="Low complexity" evidence="1">
    <location>
        <begin position="663"/>
        <end position="673"/>
    </location>
</feature>
<dbReference type="KEGG" id="bbes:BESB_060660"/>
<dbReference type="OrthoDB" id="332061at2759"/>
<feature type="region of interest" description="Disordered" evidence="1">
    <location>
        <begin position="652"/>
        <end position="720"/>
    </location>
</feature>
<feature type="compositionally biased region" description="Basic and acidic residues" evidence="1">
    <location>
        <begin position="1"/>
        <end position="10"/>
    </location>
</feature>
<dbReference type="GeneID" id="40310994"/>
<evidence type="ECO:0008006" key="4">
    <source>
        <dbReference type="Google" id="ProtNLM"/>
    </source>
</evidence>
<feature type="region of interest" description="Disordered" evidence="1">
    <location>
        <begin position="83"/>
        <end position="111"/>
    </location>
</feature>
<feature type="compositionally biased region" description="Basic residues" evidence="1">
    <location>
        <begin position="100"/>
        <end position="111"/>
    </location>
</feature>
<feature type="region of interest" description="Disordered" evidence="1">
    <location>
        <begin position="271"/>
        <end position="361"/>
    </location>
</feature>
<feature type="region of interest" description="Disordered" evidence="1">
    <location>
        <begin position="1064"/>
        <end position="1112"/>
    </location>
</feature>
<name>A0A2A9MBC2_BESBE</name>
<accession>A0A2A9MBC2</accession>
<feature type="region of interest" description="Disordered" evidence="1">
    <location>
        <begin position="934"/>
        <end position="988"/>
    </location>
</feature>
<feature type="compositionally biased region" description="Basic and acidic residues" evidence="1">
    <location>
        <begin position="333"/>
        <end position="360"/>
    </location>
</feature>
<feature type="region of interest" description="Disordered" evidence="1">
    <location>
        <begin position="893"/>
        <end position="913"/>
    </location>
</feature>
<reference evidence="2 3" key="1">
    <citation type="submission" date="2017-09" db="EMBL/GenBank/DDBJ databases">
        <title>Genome sequencing of Besnoitia besnoiti strain Bb-Ger1.</title>
        <authorList>
            <person name="Schares G."/>
            <person name="Venepally P."/>
            <person name="Lorenzi H.A."/>
        </authorList>
    </citation>
    <scope>NUCLEOTIDE SEQUENCE [LARGE SCALE GENOMIC DNA]</scope>
    <source>
        <strain evidence="2 3">Bb-Ger1</strain>
    </source>
</reference>
<organism evidence="2 3">
    <name type="scientific">Besnoitia besnoiti</name>
    <name type="common">Apicomplexan protozoan</name>
    <dbReference type="NCBI Taxonomy" id="94643"/>
    <lineage>
        <taxon>Eukaryota</taxon>
        <taxon>Sar</taxon>
        <taxon>Alveolata</taxon>
        <taxon>Apicomplexa</taxon>
        <taxon>Conoidasida</taxon>
        <taxon>Coccidia</taxon>
        <taxon>Eucoccidiorida</taxon>
        <taxon>Eimeriorina</taxon>
        <taxon>Sarcocystidae</taxon>
        <taxon>Besnoitia</taxon>
    </lineage>
</organism>
<gene>
    <name evidence="2" type="ORF">BESB_060660</name>
</gene>
<dbReference type="VEuPathDB" id="ToxoDB:BESB_060660"/>
<dbReference type="RefSeq" id="XP_029219188.1">
    <property type="nucleotide sequence ID" value="XM_029364480.1"/>
</dbReference>
<sequence length="1441" mass="158173">MKDDDRESPRRPVQRATADWGLRNIPGDGVAVSGGDFPSLQEVGAGPPFFSLGTEVGAHEGEDIRSCDRRSDFVDCGSQQKAPVCPTRGEQQSTDTMTRRGAKRKGGAMRPTRKRNMLRAGCSPLECLPSGCLFTLFSFFDVSRIADFRLLSSTLKAAVDSPGSLVECSAFTVTSKLASTSRTPERKELSCSDRRFSCASSFWWGLLDRPPHLRRLAICRDAIGAFEGGERTCIPLSSSLRFLLLLLRRNAAVLETLKITSPDLQCHRLVGRTEKTPQPTSVHARRCEQQLRRRVTADGSTRKPARRTKAHTGPPYAQGDASGKGATEATEAEGGRLLEDTSERGADSERESCSDGERNDCGWATSRISQASLPVRECGQVAGVQHEPLPMGNTGNRVEALQPGEEYFNSSSSWMVAPSKPHLAPSWLPFGWHPLSPASRNFVSSARVPPFASFMPHASVSSLVEPTSPLYSPYDIIHLTLVFPRLSSLSLLGCHSFLWLRLLSKCSFPSCQVFSLVCQCLGVHVALAGEARSEGDLCQPLPASRQCFGGGGERTGAARNTMSIEGDIVNLLLSAPLLRFLRLETRLPVSRRVWRAVFGGFYSTPYDEERRFPGLTHLTDLAIGDRSILHVADVVHEIVNSPSRVTIALRQPVSESLPPDEPVPSSAVPSPSETVTESQAEPHRASDETGDPQLFLSRDAPLSPPTSDPQTDRTGLTHDAATHSVCQLRRVYLGSLGGSQGEVPSVAIASLDVLMRAFPDCHFVLDTFLAGCEGPTGDVVGQGGPISDDEEVARLLPRVLPYVRHLRLHFDDPNSDVPLVPRNTRFYETSDTARIAARENRAPSLTWLSSSPPSVAPHARRISVDFLHFHPERHQGLFHCKFGAGAPCPPECDQSLGRRPPSSSSTHERMAWEVQQRRAPWPSFCIEGLPEPACSPPARPRRSFSRASSGNCESSGASRLRERCKRQAGADASSSNEPRVPAGAAPEWEVGVPRAFHSCSDEATEGHEKLSALAETLVLPVLRSDAFPAFLLTPQRPPRLLGFATSRKRRSRLRLRETQGADWRMAEEGRYNGGSSPRRADEHVGRTGSQENSGREDRRAAGLPGRARRERLERGRGWGQGEVCGFLGGARSVLARCRRTRERIDIDLLHALCKDPALRDKVKGLELHLDELVESPRTAAFVRALVDLRKKKERNECRRSSLGRASVQTERELGDHHGEESAMEGDMHRVGLGRSVTFVDTGRRSLAVWKSCGVRDSAMDLRDGRNDGDAVEISESPCLEVLRLTNHCLGPDEFPGGAYSITPPAIQANEQNGRKSDCFAYRPRSVEELGVCAKLLGSFNSSQPASVPSERLEGEKIAALFSELLHWYPELETIEVEVPPFLFDEEEDEAWREEPPQLVAVEKLLRSLGFVRSTVETPGASVYEHVIVFERRENIWGAAET</sequence>
<protein>
    <recommendedName>
        <fullName evidence="4">F-box domain-containing protein</fullName>
    </recommendedName>
</protein>
<evidence type="ECO:0000313" key="3">
    <source>
        <dbReference type="Proteomes" id="UP000224006"/>
    </source>
</evidence>
<evidence type="ECO:0000313" key="2">
    <source>
        <dbReference type="EMBL" id="PFH35179.1"/>
    </source>
</evidence>
<feature type="region of interest" description="Disordered" evidence="1">
    <location>
        <begin position="1199"/>
        <end position="1224"/>
    </location>
</feature>
<comment type="caution">
    <text evidence="2">The sequence shown here is derived from an EMBL/GenBank/DDBJ whole genome shotgun (WGS) entry which is preliminary data.</text>
</comment>
<proteinExistence type="predicted"/>
<dbReference type="EMBL" id="NWUJ01000005">
    <property type="protein sequence ID" value="PFH35179.1"/>
    <property type="molecule type" value="Genomic_DNA"/>
</dbReference>
<dbReference type="Proteomes" id="UP000224006">
    <property type="component" value="Chromosome V"/>
</dbReference>
<keyword evidence="3" id="KW-1185">Reference proteome</keyword>